<protein>
    <submittedName>
        <fullName evidence="1">Uncharacterized protein</fullName>
    </submittedName>
</protein>
<name>A0A4Z1IGL6_9HELO</name>
<evidence type="ECO:0000313" key="1">
    <source>
        <dbReference type="EMBL" id="TGO58280.1"/>
    </source>
</evidence>
<gene>
    <name evidence="1" type="ORF">BOTNAR_0184g00130</name>
</gene>
<organism evidence="1 2">
    <name type="scientific">Botryotinia narcissicola</name>
    <dbReference type="NCBI Taxonomy" id="278944"/>
    <lineage>
        <taxon>Eukaryota</taxon>
        <taxon>Fungi</taxon>
        <taxon>Dikarya</taxon>
        <taxon>Ascomycota</taxon>
        <taxon>Pezizomycotina</taxon>
        <taxon>Leotiomycetes</taxon>
        <taxon>Helotiales</taxon>
        <taxon>Sclerotiniaceae</taxon>
        <taxon>Botryotinia</taxon>
    </lineage>
</organism>
<proteinExistence type="predicted"/>
<evidence type="ECO:0000313" key="2">
    <source>
        <dbReference type="Proteomes" id="UP000297452"/>
    </source>
</evidence>
<keyword evidence="2" id="KW-1185">Reference proteome</keyword>
<comment type="caution">
    <text evidence="1">The sequence shown here is derived from an EMBL/GenBank/DDBJ whole genome shotgun (WGS) entry which is preliminary data.</text>
</comment>
<dbReference type="EMBL" id="PQXJ01000184">
    <property type="protein sequence ID" value="TGO58280.1"/>
    <property type="molecule type" value="Genomic_DNA"/>
</dbReference>
<dbReference type="Proteomes" id="UP000297452">
    <property type="component" value="Unassembled WGS sequence"/>
</dbReference>
<dbReference type="OrthoDB" id="3529518at2759"/>
<sequence length="122" mass="13711">MQCIFCEYCNFSGHETCHQCKAYISADRVITCVRITEQSDKSVEIEHEEKVELWEPASKTDAEKAEEKSCVVVEIEIFGPLVSVIMNEEYVRVSAAHEDAGCSARYGPVKKAELWNVSGTTM</sequence>
<accession>A0A4Z1IGL6</accession>
<dbReference type="AlphaFoldDB" id="A0A4Z1IGL6"/>
<reference evidence="1 2" key="1">
    <citation type="submission" date="2017-12" db="EMBL/GenBank/DDBJ databases">
        <title>Comparative genomics of Botrytis spp.</title>
        <authorList>
            <person name="Valero-Jimenez C.A."/>
            <person name="Tapia P."/>
            <person name="Veloso J."/>
            <person name="Silva-Moreno E."/>
            <person name="Staats M."/>
            <person name="Valdes J.H."/>
            <person name="Van Kan J.A.L."/>
        </authorList>
    </citation>
    <scope>NUCLEOTIDE SEQUENCE [LARGE SCALE GENOMIC DNA]</scope>
    <source>
        <strain evidence="1 2">MUCL2120</strain>
    </source>
</reference>